<name>A0A1E4TWQ9_PACTA</name>
<feature type="region of interest" description="Disordered" evidence="2">
    <location>
        <begin position="26"/>
        <end position="49"/>
    </location>
</feature>
<dbReference type="AlphaFoldDB" id="A0A1E4TWQ9"/>
<dbReference type="PANTHER" id="PTHR15228:SF25">
    <property type="entry name" value="F-BAR DOMAIN-CONTAINING PROTEIN"/>
    <property type="match status" value="1"/>
</dbReference>
<sequence>MSLEGSTSPTAKSSLISWWKQFKTKQSEQEEQRQAGKSSSGFQVNSVNPVLPSDIDVQQQQALYSGNVGSNSRPMLRYKSRSSNYVRPISSSVPDNLTQIPDLRKHRDSYILSQQQKNNNDSQVFGVSLERSLNIAEARISVNTDSPGELIQYGRIPVVVAKCGVFLKNKGLDVEGIFRVGGSSRRVKELQFLFSTPPTYGKKLDWDGYTVHDAASLLRRFLNSLPEPLVPLDMYEKFREPLRSRPRILKYLKHKADKRKADSNTNSASTGTVTSQTAATNNNPVVATENAIGTTTTKSKLPHEDNEEEEEEEEGDGEGDDNDNDSGKEGDKEDEKKLKKKRKLKKHKRLIKDILGALDEYAVLVDNLPVLSKQLLFYVLDLLAIFASHSTKNLMPADNLAAIFQPSILSHPAHDMAPSEYALSHDIVEFLIEYSYKLLPAAQSVNSSKDLTKLASSD</sequence>
<dbReference type="PANTHER" id="PTHR15228">
    <property type="entry name" value="SPERMATHECAL PHYSIOLOGY VARIANT"/>
    <property type="match status" value="1"/>
</dbReference>
<feature type="compositionally biased region" description="Polar residues" evidence="2">
    <location>
        <begin position="35"/>
        <end position="48"/>
    </location>
</feature>
<dbReference type="SUPFAM" id="SSF48350">
    <property type="entry name" value="GTPase activation domain, GAP"/>
    <property type="match status" value="1"/>
</dbReference>
<dbReference type="GO" id="GO:0007165">
    <property type="term" value="P:signal transduction"/>
    <property type="evidence" value="ECO:0007669"/>
    <property type="project" value="InterPro"/>
</dbReference>
<evidence type="ECO:0000259" key="3">
    <source>
        <dbReference type="PROSITE" id="PS50238"/>
    </source>
</evidence>
<dbReference type="STRING" id="669874.A0A1E4TWQ9"/>
<dbReference type="SMART" id="SM00324">
    <property type="entry name" value="RhoGAP"/>
    <property type="match status" value="1"/>
</dbReference>
<dbReference type="OrthoDB" id="3196451at2759"/>
<feature type="compositionally biased region" description="Basic and acidic residues" evidence="2">
    <location>
        <begin position="325"/>
        <end position="337"/>
    </location>
</feature>
<accession>A0A1E4TWQ9</accession>
<dbReference type="Pfam" id="PF00620">
    <property type="entry name" value="RhoGAP"/>
    <property type="match status" value="2"/>
</dbReference>
<dbReference type="InterPro" id="IPR000198">
    <property type="entry name" value="RhoGAP_dom"/>
</dbReference>
<dbReference type="InterPro" id="IPR008936">
    <property type="entry name" value="Rho_GTPase_activation_prot"/>
</dbReference>
<dbReference type="InterPro" id="IPR051025">
    <property type="entry name" value="RhoGAP"/>
</dbReference>
<dbReference type="GO" id="GO:0005096">
    <property type="term" value="F:GTPase activator activity"/>
    <property type="evidence" value="ECO:0007669"/>
    <property type="project" value="UniProtKB-KW"/>
</dbReference>
<gene>
    <name evidence="4" type="ORF">PACTADRAFT_41325</name>
</gene>
<protein>
    <recommendedName>
        <fullName evidence="3">Rho-GAP domain-containing protein</fullName>
    </recommendedName>
</protein>
<reference evidence="5" key="1">
    <citation type="submission" date="2016-05" db="EMBL/GenBank/DDBJ databases">
        <title>Comparative genomics of biotechnologically important yeasts.</title>
        <authorList>
            <consortium name="DOE Joint Genome Institute"/>
            <person name="Riley R."/>
            <person name="Haridas S."/>
            <person name="Wolfe K.H."/>
            <person name="Lopes M.R."/>
            <person name="Hittinger C.T."/>
            <person name="Goker M."/>
            <person name="Salamov A."/>
            <person name="Wisecaver J."/>
            <person name="Long T.M."/>
            <person name="Aerts A.L."/>
            <person name="Barry K."/>
            <person name="Choi C."/>
            <person name="Clum A."/>
            <person name="Coughlan A.Y."/>
            <person name="Deshpande S."/>
            <person name="Douglass A.P."/>
            <person name="Hanson S.J."/>
            <person name="Klenk H.-P."/>
            <person name="Labutti K."/>
            <person name="Lapidus A."/>
            <person name="Lindquist E."/>
            <person name="Lipzen A."/>
            <person name="Meier-Kolthoff J.P."/>
            <person name="Ohm R.A."/>
            <person name="Otillar R.P."/>
            <person name="Pangilinan J."/>
            <person name="Peng Y."/>
            <person name="Rokas A."/>
            <person name="Rosa C.A."/>
            <person name="Scheuner C."/>
            <person name="Sibirny A.A."/>
            <person name="Slot J.C."/>
            <person name="Stielow J.B."/>
            <person name="Sun H."/>
            <person name="Kurtzman C.P."/>
            <person name="Blackwell M."/>
            <person name="Grigoriev I.V."/>
            <person name="Jeffries T.W."/>
        </authorList>
    </citation>
    <scope>NUCLEOTIDE SEQUENCE [LARGE SCALE GENOMIC DNA]</scope>
    <source>
        <strain evidence="5">NRRL Y-2460</strain>
    </source>
</reference>
<dbReference type="GO" id="GO:0005938">
    <property type="term" value="C:cell cortex"/>
    <property type="evidence" value="ECO:0007669"/>
    <property type="project" value="TreeGrafter"/>
</dbReference>
<feature type="domain" description="Rho-GAP" evidence="3">
    <location>
        <begin position="148"/>
        <end position="439"/>
    </location>
</feature>
<evidence type="ECO:0000256" key="1">
    <source>
        <dbReference type="ARBA" id="ARBA00022468"/>
    </source>
</evidence>
<feature type="non-terminal residue" evidence="4">
    <location>
        <position position="458"/>
    </location>
</feature>
<keyword evidence="5" id="KW-1185">Reference proteome</keyword>
<dbReference type="Gene3D" id="1.10.555.10">
    <property type="entry name" value="Rho GTPase activation protein"/>
    <property type="match status" value="1"/>
</dbReference>
<feature type="compositionally biased region" description="Polar residues" evidence="2">
    <location>
        <begin position="263"/>
        <end position="299"/>
    </location>
</feature>
<feature type="region of interest" description="Disordered" evidence="2">
    <location>
        <begin position="254"/>
        <end position="342"/>
    </location>
</feature>
<evidence type="ECO:0000256" key="2">
    <source>
        <dbReference type="SAM" id="MobiDB-lite"/>
    </source>
</evidence>
<dbReference type="EMBL" id="KV454013">
    <property type="protein sequence ID" value="ODV96164.1"/>
    <property type="molecule type" value="Genomic_DNA"/>
</dbReference>
<dbReference type="Proteomes" id="UP000094236">
    <property type="component" value="Unassembled WGS sequence"/>
</dbReference>
<evidence type="ECO:0000313" key="4">
    <source>
        <dbReference type="EMBL" id="ODV96164.1"/>
    </source>
</evidence>
<feature type="compositionally biased region" description="Acidic residues" evidence="2">
    <location>
        <begin position="305"/>
        <end position="324"/>
    </location>
</feature>
<proteinExistence type="predicted"/>
<organism evidence="4 5">
    <name type="scientific">Pachysolen tannophilus NRRL Y-2460</name>
    <dbReference type="NCBI Taxonomy" id="669874"/>
    <lineage>
        <taxon>Eukaryota</taxon>
        <taxon>Fungi</taxon>
        <taxon>Dikarya</taxon>
        <taxon>Ascomycota</taxon>
        <taxon>Saccharomycotina</taxon>
        <taxon>Pichiomycetes</taxon>
        <taxon>Pachysolenaceae</taxon>
        <taxon>Pachysolen</taxon>
    </lineage>
</organism>
<keyword evidence="1" id="KW-0343">GTPase activation</keyword>
<dbReference type="PROSITE" id="PS50238">
    <property type="entry name" value="RHOGAP"/>
    <property type="match status" value="1"/>
</dbReference>
<evidence type="ECO:0000313" key="5">
    <source>
        <dbReference type="Proteomes" id="UP000094236"/>
    </source>
</evidence>
<dbReference type="GO" id="GO:0060237">
    <property type="term" value="P:regulation of fungal-type cell wall organization"/>
    <property type="evidence" value="ECO:0007669"/>
    <property type="project" value="TreeGrafter"/>
</dbReference>